<name>A0ACC1YGW6_MELAZ</name>
<protein>
    <submittedName>
        <fullName evidence="1">Aspartic proteinase-like protein 2</fullName>
    </submittedName>
</protein>
<dbReference type="Proteomes" id="UP001164539">
    <property type="component" value="Chromosome 3"/>
</dbReference>
<evidence type="ECO:0000313" key="2">
    <source>
        <dbReference type="Proteomes" id="UP001164539"/>
    </source>
</evidence>
<evidence type="ECO:0000313" key="1">
    <source>
        <dbReference type="EMBL" id="KAJ4723037.1"/>
    </source>
</evidence>
<dbReference type="EMBL" id="CM051396">
    <property type="protein sequence ID" value="KAJ4723037.1"/>
    <property type="molecule type" value="Genomic_DNA"/>
</dbReference>
<keyword evidence="2" id="KW-1185">Reference proteome</keyword>
<proteinExistence type="predicted"/>
<gene>
    <name evidence="1" type="ORF">OWV82_006452</name>
</gene>
<organism evidence="1 2">
    <name type="scientific">Melia azedarach</name>
    <name type="common">Chinaberry tree</name>
    <dbReference type="NCBI Taxonomy" id="155640"/>
    <lineage>
        <taxon>Eukaryota</taxon>
        <taxon>Viridiplantae</taxon>
        <taxon>Streptophyta</taxon>
        <taxon>Embryophyta</taxon>
        <taxon>Tracheophyta</taxon>
        <taxon>Spermatophyta</taxon>
        <taxon>Magnoliopsida</taxon>
        <taxon>eudicotyledons</taxon>
        <taxon>Gunneridae</taxon>
        <taxon>Pentapetalae</taxon>
        <taxon>rosids</taxon>
        <taxon>malvids</taxon>
        <taxon>Sapindales</taxon>
        <taxon>Meliaceae</taxon>
        <taxon>Melia</taxon>
    </lineage>
</organism>
<accession>A0ACC1YGW6</accession>
<sequence length="501" mass="54986">MMNEMMAVIRASLTYDAVSLAVVSFLVVTTTIIDTIAGVSANHGVFSVKYRYAGRERSLSVLKEHDSRRQLRILAGVDLPLGGTSRPDGVGLYYAKIGIGTPSKDYYVQVDTGSDIMWVNCKECKECPTRSSLGIDLTLYDIKDSSTGKLVTCDQEFCYEIFGGPLNGCTANMSCPYLEIYGDGSSTAGYFVTDVVQYDRVSGDLQTTSANGSIIFGCGARQSGNLDSSNEAALDGIIGFGKSNSSLISQLASSGGVRKMFAHCLDGINGGGIFAIGHVVQPEVNTTPLVPNQPHYSVNMTAVQVGHDFLNLQTDVFGVGDRKGTIIDSGTTLAYLPEMVYEPLVRKIISQQPDLKVRTVHDEYTCFEYSESVDEGFPNVTFHFENSVSLKVYPHEYLFPFEGFWCIGWQNSGMQSRDRKNMTLLGDLVLSNKLVLYDLEKQVIGWTEYNCSSSIKVQDERTGTVHLVGWHYLSSDCGLNTHRGIILLLLTMLLHLLIHQS</sequence>
<reference evidence="1 2" key="1">
    <citation type="journal article" date="2023" name="Science">
        <title>Complex scaffold remodeling in plant triterpene biosynthesis.</title>
        <authorList>
            <person name="De La Pena R."/>
            <person name="Hodgson H."/>
            <person name="Liu J.C."/>
            <person name="Stephenson M.J."/>
            <person name="Martin A.C."/>
            <person name="Owen C."/>
            <person name="Harkess A."/>
            <person name="Leebens-Mack J."/>
            <person name="Jimenez L.E."/>
            <person name="Osbourn A."/>
            <person name="Sattely E.S."/>
        </authorList>
    </citation>
    <scope>NUCLEOTIDE SEQUENCE [LARGE SCALE GENOMIC DNA]</scope>
    <source>
        <strain evidence="2">cv. JPN11</strain>
        <tissue evidence="1">Leaf</tissue>
    </source>
</reference>
<comment type="caution">
    <text evidence="1">The sequence shown here is derived from an EMBL/GenBank/DDBJ whole genome shotgun (WGS) entry which is preliminary data.</text>
</comment>